<dbReference type="SMART" id="SM00958">
    <property type="entry name" value="SecA_PP_bind"/>
    <property type="match status" value="1"/>
</dbReference>
<sequence>MGFLKSPFSLDFYRLKKLKKIYRQIDALKDEMAALTDQELSQKTSFFKQRLAKGETVDSLLVEAYAVVREASRRVLGLFPYQVQVLGAIVLHQGNLAEMKTGEGKTLTATMPLYLNALSGKGAMLITTSAYLAQRDAEEMGAIFNLLGMTVGVGVFDSKTDVTVEMKRKVYHSDIIYTTNSALGFDYLFENLAVHRSQKYMRSFHYAIIDEADAVLLDTAQTPLVISGSPRVQSNLYWVADNFILSLKQGEGYYYDRERGEVWLTQKGMDEAERYFRQQGFYSLSNQELVRHVNLALQAHKLFTLGKQYVIEDGEVKLLDQTDGRTLKGTKIQGGVHQAIEQKEGVKVTPEMRAMASITYQNLFLMFPTLAGMTGTGKSAEAEFIQTYNMEVVQIPTNKPVIRKDYPDLIYTSIPEKIRASLDMVKKLHKKGQPILLVTGSVKMSELYSELLLLEGIPHSLLNAYHAAKEAQMIAEAGQLGAVTVATNMAGRGTDIKLGPGVEELGGLAVIGTERMKSDRADLQMRGRSGRQGDPGFSQFFVSLEDDIVIEHGGKWVSDYFRKHRDLIDENNPRPLTQKRFRRALRRAQQASSGAAQQSRGMTLQFDESVKVQRDYIYKERNAIIDGSSQGVDILQFAQDLVDWFLKSKKTLDQHDVERFILDYITYDFQDFPDDIDLDNRDSIGQFMMKLITKEWERKKRFLKKDYLDFERIALLKAIDESWVEEVDYLQQLRVIAGARQTAQRNPVFEYHKEAYRSYQAMKRNIRHLTVQYLLLSQVSYNAEGELQIYFA</sequence>
<keyword evidence="17" id="KW-1185">Reference proteome</keyword>
<keyword evidence="11 12" id="KW-0472">Membrane</keyword>
<dbReference type="Pfam" id="PF01043">
    <property type="entry name" value="SecA_PP_bind"/>
    <property type="match status" value="1"/>
</dbReference>
<evidence type="ECO:0000256" key="12">
    <source>
        <dbReference type="HAMAP-Rule" id="MF_01382"/>
    </source>
</evidence>
<evidence type="ECO:0000256" key="6">
    <source>
        <dbReference type="ARBA" id="ARBA00022741"/>
    </source>
</evidence>
<gene>
    <name evidence="16" type="primary">secA2</name>
    <name evidence="12" type="synonym">secA</name>
    <name evidence="16" type="ORF">INT76_01870</name>
</gene>
<comment type="function">
    <text evidence="12">Part of the Sec protein translocase complex. Interacts with the SecYEG preprotein conducting channel. Has a central role in coupling the hydrolysis of ATP to the transfer of proteins into and across the cell membrane, serving as an ATP-driven molecular motor driving the stepwise translocation of polypeptide chains across the membrane.</text>
</comment>
<dbReference type="InterPro" id="IPR044722">
    <property type="entry name" value="SecA_SF2_C"/>
</dbReference>
<protein>
    <recommendedName>
        <fullName evidence="12">Protein translocase subunit SecA</fullName>
        <ecNumber evidence="12">7.4.2.8</ecNumber>
    </recommendedName>
</protein>
<keyword evidence="10 12" id="KW-0811">Translocation</keyword>
<dbReference type="InterPro" id="IPR011116">
    <property type="entry name" value="SecA_Wing/Scaffold"/>
</dbReference>
<evidence type="ECO:0000259" key="13">
    <source>
        <dbReference type="PROSITE" id="PS51192"/>
    </source>
</evidence>
<dbReference type="EMBL" id="CP073084">
    <property type="protein sequence ID" value="QUE54661.1"/>
    <property type="molecule type" value="Genomic_DNA"/>
</dbReference>
<comment type="catalytic activity">
    <reaction evidence="12">
        <text>ATP + H2O + cellular proteinSide 1 = ADP + phosphate + cellular proteinSide 2.</text>
        <dbReference type="EC" id="7.4.2.8"/>
    </reaction>
</comment>
<organism evidence="16 17">
    <name type="scientific">Streptococcus oriscaviae</name>
    <dbReference type="NCBI Taxonomy" id="2781599"/>
    <lineage>
        <taxon>Bacteria</taxon>
        <taxon>Bacillati</taxon>
        <taxon>Bacillota</taxon>
        <taxon>Bacilli</taxon>
        <taxon>Lactobacillales</taxon>
        <taxon>Streptococcaceae</taxon>
        <taxon>Streptococcus</taxon>
    </lineage>
</organism>
<feature type="domain" description="SecA family profile" evidence="15">
    <location>
        <begin position="1"/>
        <end position="573"/>
    </location>
</feature>
<feature type="domain" description="Helicase C-terminal" evidence="14">
    <location>
        <begin position="417"/>
        <end position="576"/>
    </location>
</feature>
<evidence type="ECO:0000313" key="17">
    <source>
        <dbReference type="Proteomes" id="UP000677616"/>
    </source>
</evidence>
<dbReference type="InterPro" id="IPR014018">
    <property type="entry name" value="SecA_motor_DEAD"/>
</dbReference>
<dbReference type="Gene3D" id="1.10.3060.10">
    <property type="entry name" value="Helical scaffold and wing domains of SecA"/>
    <property type="match status" value="1"/>
</dbReference>
<dbReference type="NCBIfam" id="NF006630">
    <property type="entry name" value="PRK09200.1"/>
    <property type="match status" value="1"/>
</dbReference>
<dbReference type="InterPro" id="IPR027417">
    <property type="entry name" value="P-loop_NTPase"/>
</dbReference>
<evidence type="ECO:0000313" key="16">
    <source>
        <dbReference type="EMBL" id="QUE54661.1"/>
    </source>
</evidence>
<dbReference type="RefSeq" id="WP_212571565.1">
    <property type="nucleotide sequence ID" value="NZ_CP073084.1"/>
</dbReference>
<dbReference type="SMART" id="SM00957">
    <property type="entry name" value="SecA_DEAD"/>
    <property type="match status" value="1"/>
</dbReference>
<name>A0ABX7YLD6_9STRE</name>
<dbReference type="PANTHER" id="PTHR30612">
    <property type="entry name" value="SECA INNER MEMBRANE COMPONENT OF SEC PROTEIN SECRETION SYSTEM"/>
    <property type="match status" value="1"/>
</dbReference>
<proteinExistence type="inferred from homology"/>
<dbReference type="InterPro" id="IPR001650">
    <property type="entry name" value="Helicase_C-like"/>
</dbReference>
<dbReference type="PRINTS" id="PR00906">
    <property type="entry name" value="SECA"/>
</dbReference>
<dbReference type="InterPro" id="IPR011115">
    <property type="entry name" value="SecA_DEAD"/>
</dbReference>
<reference evidence="16 17" key="1">
    <citation type="submission" date="2021-04" db="EMBL/GenBank/DDBJ databases">
        <title>Complete genome sequence of a novel Streptococcus species.</title>
        <authorList>
            <person name="Teng J.L.L."/>
        </authorList>
    </citation>
    <scope>NUCLEOTIDE SEQUENCE [LARGE SCALE GENOMIC DNA]</scope>
    <source>
        <strain evidence="16 17">HKU75</strain>
    </source>
</reference>
<dbReference type="PROSITE" id="PS01312">
    <property type="entry name" value="SECA"/>
    <property type="match status" value="1"/>
</dbReference>
<keyword evidence="6 12" id="KW-0547">Nucleotide-binding</keyword>
<dbReference type="InterPro" id="IPR036266">
    <property type="entry name" value="SecA_Wing/Scaffold_sf"/>
</dbReference>
<feature type="binding site" evidence="12">
    <location>
        <begin position="102"/>
        <end position="106"/>
    </location>
    <ligand>
        <name>ATP</name>
        <dbReference type="ChEBI" id="CHEBI:30616"/>
    </ligand>
</feature>
<evidence type="ECO:0000256" key="11">
    <source>
        <dbReference type="ARBA" id="ARBA00023136"/>
    </source>
</evidence>
<dbReference type="Pfam" id="PF07516">
    <property type="entry name" value="SecA_SW"/>
    <property type="match status" value="1"/>
</dbReference>
<evidence type="ECO:0000256" key="3">
    <source>
        <dbReference type="ARBA" id="ARBA00022448"/>
    </source>
</evidence>
<dbReference type="InterPro" id="IPR011130">
    <property type="entry name" value="SecA_preprotein_X-link_dom"/>
</dbReference>
<dbReference type="SUPFAM" id="SSF81767">
    <property type="entry name" value="Pre-protein crosslinking domain of SecA"/>
    <property type="match status" value="1"/>
</dbReference>
<dbReference type="PROSITE" id="PS51192">
    <property type="entry name" value="HELICASE_ATP_BIND_1"/>
    <property type="match status" value="1"/>
</dbReference>
<evidence type="ECO:0000256" key="4">
    <source>
        <dbReference type="ARBA" id="ARBA00022475"/>
    </source>
</evidence>
<dbReference type="InterPro" id="IPR022490">
    <property type="entry name" value="SecA2"/>
</dbReference>
<dbReference type="Gene3D" id="3.90.1440.10">
    <property type="entry name" value="SecA, preprotein cross-linking domain"/>
    <property type="match status" value="1"/>
</dbReference>
<keyword evidence="4 12" id="KW-1003">Cell membrane</keyword>
<dbReference type="InterPro" id="IPR014001">
    <property type="entry name" value="Helicase_ATP-bd"/>
</dbReference>
<comment type="similarity">
    <text evidence="2 12">Belongs to the SecA family.</text>
</comment>
<accession>A0ABX7YLD6</accession>
<evidence type="ECO:0000256" key="5">
    <source>
        <dbReference type="ARBA" id="ARBA00022490"/>
    </source>
</evidence>
<dbReference type="PROSITE" id="PS51196">
    <property type="entry name" value="SECA_MOTOR_DEAD"/>
    <property type="match status" value="1"/>
</dbReference>
<keyword evidence="8 12" id="KW-0653">Protein transport</keyword>
<keyword evidence="7 12" id="KW-0067">ATP-binding</keyword>
<dbReference type="InterPro" id="IPR000185">
    <property type="entry name" value="SecA"/>
</dbReference>
<keyword evidence="3 12" id="KW-0813">Transport</keyword>
<dbReference type="CDD" id="cd17928">
    <property type="entry name" value="DEXDc_SecA"/>
    <property type="match status" value="1"/>
</dbReference>
<dbReference type="InterPro" id="IPR020937">
    <property type="entry name" value="SecA_CS"/>
</dbReference>
<evidence type="ECO:0000259" key="14">
    <source>
        <dbReference type="PROSITE" id="PS51194"/>
    </source>
</evidence>
<evidence type="ECO:0000259" key="15">
    <source>
        <dbReference type="PROSITE" id="PS51196"/>
    </source>
</evidence>
<dbReference type="CDD" id="cd18803">
    <property type="entry name" value="SF2_C_secA"/>
    <property type="match status" value="1"/>
</dbReference>
<dbReference type="Proteomes" id="UP000677616">
    <property type="component" value="Chromosome"/>
</dbReference>
<evidence type="ECO:0000256" key="8">
    <source>
        <dbReference type="ARBA" id="ARBA00022927"/>
    </source>
</evidence>
<feature type="binding site" evidence="12">
    <location>
        <position position="495"/>
    </location>
    <ligand>
        <name>ATP</name>
        <dbReference type="ChEBI" id="CHEBI:30616"/>
    </ligand>
</feature>
<feature type="binding site" evidence="12">
    <location>
        <position position="84"/>
    </location>
    <ligand>
        <name>ATP</name>
        <dbReference type="ChEBI" id="CHEBI:30616"/>
    </ligand>
</feature>
<dbReference type="SUPFAM" id="SSF52540">
    <property type="entry name" value="P-loop containing nucleoside triphosphate hydrolases"/>
    <property type="match status" value="2"/>
</dbReference>
<dbReference type="InterPro" id="IPR036670">
    <property type="entry name" value="SecA_X-link_sf"/>
</dbReference>
<keyword evidence="5 12" id="KW-0963">Cytoplasm</keyword>
<dbReference type="Pfam" id="PF21090">
    <property type="entry name" value="P-loop_SecA"/>
    <property type="match status" value="2"/>
</dbReference>
<dbReference type="Gene3D" id="3.40.50.300">
    <property type="entry name" value="P-loop containing nucleotide triphosphate hydrolases"/>
    <property type="match status" value="2"/>
</dbReference>
<comment type="subunit">
    <text evidence="12">Monomer and homodimer. Part of the essential Sec protein translocation apparatus which comprises SecA, SecYEG and auxiliary proteins SecDF. Other proteins may also be involved.</text>
</comment>
<dbReference type="HAMAP" id="MF_01382">
    <property type="entry name" value="SecA"/>
    <property type="match status" value="1"/>
</dbReference>
<dbReference type="PANTHER" id="PTHR30612:SF0">
    <property type="entry name" value="CHLOROPLAST PROTEIN-TRANSPORTING ATPASE"/>
    <property type="match status" value="1"/>
</dbReference>
<evidence type="ECO:0000256" key="2">
    <source>
        <dbReference type="ARBA" id="ARBA00007650"/>
    </source>
</evidence>
<dbReference type="EC" id="7.4.2.8" evidence="12"/>
<keyword evidence="9 12" id="KW-1278">Translocase</keyword>
<dbReference type="PROSITE" id="PS51194">
    <property type="entry name" value="HELICASE_CTER"/>
    <property type="match status" value="1"/>
</dbReference>
<evidence type="ECO:0000256" key="9">
    <source>
        <dbReference type="ARBA" id="ARBA00022967"/>
    </source>
</evidence>
<evidence type="ECO:0000256" key="1">
    <source>
        <dbReference type="ARBA" id="ARBA00004170"/>
    </source>
</evidence>
<evidence type="ECO:0000256" key="10">
    <source>
        <dbReference type="ARBA" id="ARBA00023010"/>
    </source>
</evidence>
<evidence type="ECO:0000256" key="7">
    <source>
        <dbReference type="ARBA" id="ARBA00022840"/>
    </source>
</evidence>
<dbReference type="NCBIfam" id="TIGR03714">
    <property type="entry name" value="secA2"/>
    <property type="match status" value="1"/>
</dbReference>
<comment type="subcellular location">
    <subcellularLocation>
        <location evidence="12">Cell membrane</location>
        <topology evidence="12">Peripheral membrane protein</topology>
        <orientation evidence="12">Cytoplasmic side</orientation>
    </subcellularLocation>
    <subcellularLocation>
        <location evidence="12">Cytoplasm</location>
    </subcellularLocation>
    <subcellularLocation>
        <location evidence="1">Membrane</location>
        <topology evidence="1">Peripheral membrane protein</topology>
    </subcellularLocation>
    <text evidence="12">Distribution is 50-50.</text>
</comment>
<feature type="domain" description="Helicase ATP-binding" evidence="13">
    <location>
        <begin position="86"/>
        <end position="248"/>
    </location>
</feature>
<dbReference type="SUPFAM" id="SSF81886">
    <property type="entry name" value="Helical scaffold and wing domains of SecA"/>
    <property type="match status" value="1"/>
</dbReference>
<dbReference type="Pfam" id="PF07517">
    <property type="entry name" value="SecA_DEAD"/>
    <property type="match status" value="1"/>
</dbReference>